<dbReference type="CDD" id="cd03086">
    <property type="entry name" value="PGM3"/>
    <property type="match status" value="1"/>
</dbReference>
<evidence type="ECO:0000256" key="9">
    <source>
        <dbReference type="ARBA" id="ARBA00022962"/>
    </source>
</evidence>
<evidence type="ECO:0000313" key="18">
    <source>
        <dbReference type="Proteomes" id="UP000076154"/>
    </source>
</evidence>
<evidence type="ECO:0000313" key="17">
    <source>
        <dbReference type="EMBL" id="RDB29581.1"/>
    </source>
</evidence>
<dbReference type="Proteomes" id="UP000076154">
    <property type="component" value="Unassembled WGS sequence"/>
</dbReference>
<dbReference type="EC" id="5.4.2.3" evidence="5"/>
<dbReference type="SUPFAM" id="SSF55957">
    <property type="entry name" value="Phosphoglucomutase, C-terminal domain"/>
    <property type="match status" value="1"/>
</dbReference>
<dbReference type="Gene3D" id="3.40.120.10">
    <property type="entry name" value="Alpha-D-Glucose-1,6-Bisphosphate, subunit A, domain 3"/>
    <property type="match status" value="2"/>
</dbReference>
<comment type="catalytic activity">
    <reaction evidence="1">
        <text>N-acetyl-alpha-D-glucosamine 1-phosphate = N-acetyl-D-glucosamine 6-phosphate</text>
        <dbReference type="Rhea" id="RHEA:23804"/>
        <dbReference type="ChEBI" id="CHEBI:57513"/>
        <dbReference type="ChEBI" id="CHEBI:57776"/>
        <dbReference type="EC" id="5.4.2.3"/>
    </reaction>
</comment>
<evidence type="ECO:0000256" key="4">
    <source>
        <dbReference type="ARBA" id="ARBA00010231"/>
    </source>
</evidence>
<dbReference type="InterPro" id="IPR017932">
    <property type="entry name" value="GATase_2_dom"/>
</dbReference>
<evidence type="ECO:0000256" key="10">
    <source>
        <dbReference type="ARBA" id="ARBA00023235"/>
    </source>
</evidence>
<keyword evidence="10" id="KW-0413">Isomerase</keyword>
<dbReference type="InterPro" id="IPR049023">
    <property type="entry name" value="AMG1_II"/>
</dbReference>
<evidence type="ECO:0000256" key="8">
    <source>
        <dbReference type="ARBA" id="ARBA00022842"/>
    </source>
</evidence>
<dbReference type="OrthoDB" id="1928at2759"/>
<gene>
    <name evidence="17" type="primary">Pgm3</name>
    <name evidence="17" type="ORF">Hypma_015569</name>
</gene>
<comment type="function">
    <text evidence="15">Catalyzes the conversion of GlcNAc-6-P into GlcNAc-1-P during the synthesis of uridine diphosphate/UDP-GlcNAc, which is a biosynthetic precursor of chitin and also supplies the amino sugars for N-linked oligosaccharides of glycoproteins.</text>
</comment>
<evidence type="ECO:0000256" key="14">
    <source>
        <dbReference type="ARBA" id="ARBA00032065"/>
    </source>
</evidence>
<comment type="caution">
    <text evidence="17">The sequence shown here is derived from an EMBL/GenBank/DDBJ whole genome shotgun (WGS) entry which is preliminary data.</text>
</comment>
<dbReference type="PROSITE" id="PS00710">
    <property type="entry name" value="PGM_PMM"/>
    <property type="match status" value="1"/>
</dbReference>
<dbReference type="InterPro" id="IPR026869">
    <property type="entry name" value="EgtC-like"/>
</dbReference>
<dbReference type="Gene3D" id="3.30.310.50">
    <property type="entry name" value="Alpha-D-phosphohexomutase, C-terminal domain"/>
    <property type="match status" value="1"/>
</dbReference>
<evidence type="ECO:0000256" key="11">
    <source>
        <dbReference type="ARBA" id="ARBA00023277"/>
    </source>
</evidence>
<dbReference type="Pfam" id="PF00408">
    <property type="entry name" value="PGM_PMM_IV"/>
    <property type="match status" value="1"/>
</dbReference>
<keyword evidence="12" id="KW-0961">Cell wall biogenesis/degradation</keyword>
<dbReference type="GO" id="GO:0005975">
    <property type="term" value="P:carbohydrate metabolic process"/>
    <property type="evidence" value="ECO:0007669"/>
    <property type="project" value="InterPro"/>
</dbReference>
<proteinExistence type="inferred from homology"/>
<dbReference type="STRING" id="39966.A0A369K4M7"/>
<dbReference type="InterPro" id="IPR029055">
    <property type="entry name" value="Ntn_hydrolases_N"/>
</dbReference>
<keyword evidence="8" id="KW-0460">Magnesium</keyword>
<dbReference type="GO" id="GO:0004610">
    <property type="term" value="F:phosphoacetylglucosamine mutase activity"/>
    <property type="evidence" value="ECO:0007669"/>
    <property type="project" value="UniProtKB-EC"/>
</dbReference>
<dbReference type="GO" id="GO:0071555">
    <property type="term" value="P:cell wall organization"/>
    <property type="evidence" value="ECO:0007669"/>
    <property type="project" value="UniProtKB-KW"/>
</dbReference>
<keyword evidence="7" id="KW-0479">Metal-binding</keyword>
<evidence type="ECO:0000256" key="13">
    <source>
        <dbReference type="ARBA" id="ARBA00031926"/>
    </source>
</evidence>
<dbReference type="InterPro" id="IPR016066">
    <property type="entry name" value="A-D-PHexomutase_CS"/>
</dbReference>
<evidence type="ECO:0000256" key="3">
    <source>
        <dbReference type="ARBA" id="ARBA00004865"/>
    </source>
</evidence>
<evidence type="ECO:0000259" key="16">
    <source>
        <dbReference type="PROSITE" id="PS51278"/>
    </source>
</evidence>
<dbReference type="InParanoid" id="A0A369K4M7"/>
<dbReference type="GO" id="GO:0000287">
    <property type="term" value="F:magnesium ion binding"/>
    <property type="evidence" value="ECO:0007669"/>
    <property type="project" value="InterPro"/>
</dbReference>
<evidence type="ECO:0000256" key="6">
    <source>
        <dbReference type="ARBA" id="ARBA00022553"/>
    </source>
</evidence>
<dbReference type="InterPro" id="IPR005843">
    <property type="entry name" value="A-D-PHexomutase_C"/>
</dbReference>
<dbReference type="FunFam" id="3.60.20.10:FF:000060">
    <property type="entry name" value="Related to DUG3-probable glutamine amidotransferase"/>
    <property type="match status" value="1"/>
</dbReference>
<evidence type="ECO:0000256" key="2">
    <source>
        <dbReference type="ARBA" id="ARBA00001946"/>
    </source>
</evidence>
<comment type="pathway">
    <text evidence="3">Nucleotide-sugar biosynthesis; UDP-N-acetyl-alpha-D-glucosamine biosynthesis; N-acetyl-alpha-D-glucosamine 1-phosphate from alpha-D-glucosamine 6-phosphate (route I): step 2/2.</text>
</comment>
<keyword evidence="6" id="KW-0597">Phosphoprotein</keyword>
<dbReference type="SUPFAM" id="SSF53738">
    <property type="entry name" value="Phosphoglucomutase, first 3 domains"/>
    <property type="match status" value="3"/>
</dbReference>
<comment type="similarity">
    <text evidence="4">Belongs to the phosphohexose mutase family.</text>
</comment>
<evidence type="ECO:0000256" key="12">
    <source>
        <dbReference type="ARBA" id="ARBA00023316"/>
    </source>
</evidence>
<dbReference type="Gene3D" id="3.60.20.10">
    <property type="entry name" value="Glutamine Phosphoribosylpyrophosphate, subunit 1, domain 1"/>
    <property type="match status" value="1"/>
</dbReference>
<dbReference type="SUPFAM" id="SSF56235">
    <property type="entry name" value="N-terminal nucleophile aminohydrolases (Ntn hydrolases)"/>
    <property type="match status" value="1"/>
</dbReference>
<dbReference type="FunFam" id="3.30.310.50:FF:000003">
    <property type="entry name" value="Phosphoacetylglucosamine mutase"/>
    <property type="match status" value="1"/>
</dbReference>
<dbReference type="EMBL" id="LUEZ02000010">
    <property type="protein sequence ID" value="RDB29581.1"/>
    <property type="molecule type" value="Genomic_DNA"/>
</dbReference>
<dbReference type="Pfam" id="PF21405">
    <property type="entry name" value="AMG1_II"/>
    <property type="match status" value="1"/>
</dbReference>
<dbReference type="PANTHER" id="PTHR45955">
    <property type="entry name" value="PHOSPHOACETYLGLUCOSAMINE MUTASE"/>
    <property type="match status" value="1"/>
</dbReference>
<dbReference type="Pfam" id="PF02878">
    <property type="entry name" value="PGM_PMM_I"/>
    <property type="match status" value="2"/>
</dbReference>
<dbReference type="InterPro" id="IPR005844">
    <property type="entry name" value="A-D-PHexomutase_a/b/a-I"/>
</dbReference>
<dbReference type="FunCoup" id="A0A369K4M7">
    <property type="interactions" value="104"/>
</dbReference>
<organism evidence="17 18">
    <name type="scientific">Hypsizygus marmoreus</name>
    <name type="common">White beech mushroom</name>
    <name type="synonym">Agaricus marmoreus</name>
    <dbReference type="NCBI Taxonomy" id="39966"/>
    <lineage>
        <taxon>Eukaryota</taxon>
        <taxon>Fungi</taxon>
        <taxon>Dikarya</taxon>
        <taxon>Basidiomycota</taxon>
        <taxon>Agaricomycotina</taxon>
        <taxon>Agaricomycetes</taxon>
        <taxon>Agaricomycetidae</taxon>
        <taxon>Agaricales</taxon>
        <taxon>Tricholomatineae</taxon>
        <taxon>Lyophyllaceae</taxon>
        <taxon>Hypsizygus</taxon>
    </lineage>
</organism>
<dbReference type="FunFam" id="3.40.120.10:FF:000023">
    <property type="entry name" value="Phosphoacetylglucosamine mutase"/>
    <property type="match status" value="1"/>
</dbReference>
<dbReference type="Pfam" id="PF21404">
    <property type="entry name" value="AMG1_III"/>
    <property type="match status" value="1"/>
</dbReference>
<dbReference type="InterPro" id="IPR049022">
    <property type="entry name" value="AMG1_III"/>
</dbReference>
<dbReference type="InterPro" id="IPR016657">
    <property type="entry name" value="PAGM"/>
</dbReference>
<dbReference type="PANTHER" id="PTHR45955:SF1">
    <property type="entry name" value="PHOSPHOACETYLGLUCOSAMINE MUTASE"/>
    <property type="match status" value="1"/>
</dbReference>
<dbReference type="GO" id="GO:0006048">
    <property type="term" value="P:UDP-N-acetylglucosamine biosynthetic process"/>
    <property type="evidence" value="ECO:0007669"/>
    <property type="project" value="UniProtKB-UniPathway"/>
</dbReference>
<dbReference type="AlphaFoldDB" id="A0A369K4M7"/>
<protein>
    <recommendedName>
        <fullName evidence="5">phosphoacetylglucosamine mutase</fullName>
        <ecNumber evidence="5">5.4.2.3</ecNumber>
    </recommendedName>
    <alternativeName>
        <fullName evidence="14">Acetylglucosamine phosphomutase</fullName>
    </alternativeName>
    <alternativeName>
        <fullName evidence="13">N-acetylglucosamine-phosphate mutase</fullName>
    </alternativeName>
</protein>
<comment type="cofactor">
    <cofactor evidence="2">
        <name>Mg(2+)</name>
        <dbReference type="ChEBI" id="CHEBI:18420"/>
    </cofactor>
</comment>
<dbReference type="FunFam" id="3.40.120.10:FF:000013">
    <property type="entry name" value="Phosphoacetylglucosamine mutase"/>
    <property type="match status" value="1"/>
</dbReference>
<keyword evidence="18" id="KW-1185">Reference proteome</keyword>
<dbReference type="Pfam" id="PF13230">
    <property type="entry name" value="GATase_4"/>
    <property type="match status" value="1"/>
</dbReference>
<dbReference type="PROSITE" id="PS51278">
    <property type="entry name" value="GATASE_TYPE_2"/>
    <property type="match status" value="1"/>
</dbReference>
<evidence type="ECO:0000256" key="15">
    <source>
        <dbReference type="ARBA" id="ARBA00059527"/>
    </source>
</evidence>
<evidence type="ECO:0000256" key="1">
    <source>
        <dbReference type="ARBA" id="ARBA00000558"/>
    </source>
</evidence>
<reference evidence="17" key="1">
    <citation type="submission" date="2018-04" db="EMBL/GenBank/DDBJ databases">
        <title>Whole genome sequencing of Hypsizygus marmoreus.</title>
        <authorList>
            <person name="Choi I.-G."/>
            <person name="Min B."/>
            <person name="Kim J.-G."/>
            <person name="Kim S."/>
            <person name="Oh Y.-L."/>
            <person name="Kong W.-S."/>
            <person name="Park H."/>
            <person name="Jeong J."/>
            <person name="Song E.-S."/>
        </authorList>
    </citation>
    <scope>NUCLEOTIDE SEQUENCE [LARGE SCALE GENOMIC DNA]</scope>
    <source>
        <strain evidence="17">51987-8</strain>
    </source>
</reference>
<dbReference type="UniPathway" id="UPA00113">
    <property type="reaction ID" value="UER00530"/>
</dbReference>
<keyword evidence="11" id="KW-0119">Carbohydrate metabolism</keyword>
<accession>A0A369K4M7</accession>
<dbReference type="InterPro" id="IPR016055">
    <property type="entry name" value="A-D-PHexomutase_a/b/a-I/II/III"/>
</dbReference>
<feature type="domain" description="Glutamine amidotransferase type-2" evidence="16">
    <location>
        <begin position="563"/>
        <end position="847"/>
    </location>
</feature>
<dbReference type="CDD" id="cd01908">
    <property type="entry name" value="YafJ"/>
    <property type="match status" value="1"/>
</dbReference>
<name>A0A369K4M7_HYPMA</name>
<sequence>MSQLVETIKSLSDVHPKPPHLRFQYGTAGFRTLGSTLDSVLFRVGVIAGLRSKKLDGRTIGVMVTASHNPEQDNGVKIVDPRGEMLESSWEAHATALSNAPTTDDFIIALDALIQNTKIDISKPARVVYARDTRPSGVELVAALEDGLTAIGAEARNAGVTTTPILHYLVRAINTKGTPESYGDDSEDGYFQKLSDAFKNLVSGRPPIEPLLIDCANGVGALAASTLTEYLGTSLHLILENASISTPGALNYACGADYVKTTQRLPPSLADRLKPGQRACSLDGDADRLMYYYLDERGVFHMLDGDKIAALVAAFIVDLVKSAGLEHEVKVGVVQTAYANGASTKYLAGRLPVKCVATGVKHLHHAAEHYNIGVYFEANGHGTVLFSQPTQAKLARHQPSTPAQSTALKHLVNLTQLINQTVGDALSDMLLVEVVLAHKSYTGVEWDSLYVDLPNRLVKVVVADRNAFRTENAERRLVSPPGLQSRIDELVRRYDGGRSFVRPSGTEDVVRVYAEAVVKSQAEELALRVAGLVYDEAGGDPSKRPKEFLQPGSIPLTRGHPMCRFVIYKGTSPVQLSHLLTRPCHSIINQAFDSRLRLDRRRPMNGDGFGVGWYDSVYDEELGSQPCIFTSVTPAWNNVNLTRLAEKIKSPLVFGHVRATTAGSLSLDNCHPFVHGKLMFMHNGGIADFHLIKRNLQKGLPDVAFDMVQGNTDSEWAFALFLSKLEDPNARSFTPDVLRKAMLATISSLNTLAEEAGVTEPSLMNFCVTDGESVVVTRYISSRKDEAASLWFSSGTAFSEYAEGGHYKMSKADKRENIIMIASEPLTFERADWMEIKTNNMVVITPKMNLLQIPIIDKFYVPPSDPGAMTRATEFAREKGLLNPRKSISAVDKSSAIRRQPVGAHCC</sequence>
<evidence type="ECO:0000256" key="5">
    <source>
        <dbReference type="ARBA" id="ARBA00012731"/>
    </source>
</evidence>
<dbReference type="InterPro" id="IPR036900">
    <property type="entry name" value="A-D-PHexomutase_C_sf"/>
</dbReference>
<evidence type="ECO:0000256" key="7">
    <source>
        <dbReference type="ARBA" id="ARBA00022723"/>
    </source>
</evidence>
<keyword evidence="9" id="KW-0315">Glutamine amidotransferase</keyword>